<dbReference type="GO" id="GO:0004497">
    <property type="term" value="F:monooxygenase activity"/>
    <property type="evidence" value="ECO:0007669"/>
    <property type="project" value="UniProtKB-KW"/>
</dbReference>
<evidence type="ECO:0000256" key="1">
    <source>
        <dbReference type="ARBA" id="ARBA00010617"/>
    </source>
</evidence>
<dbReference type="Gene3D" id="1.10.630.10">
    <property type="entry name" value="Cytochrome P450"/>
    <property type="match status" value="1"/>
</dbReference>
<sequence length="508" mass="57484">MEGLQLSIILLPLITSILLILIDKLWFHRNTRGLNLPPGPWKLPIIGSLHHLAGDLPHRRFRSLAEKYGPLFHLKLGEVDLVVIASPELAAESMKAHDTAFASRPQFMATRIIMCDGGDIVFAPFGKLWGQLRKILTVELFTAKRVKHFRSFMQKEGDILVDKIRAAGGSSAVNLTDLLLSMANNTISRTSFGMECAHQDKIFKAVKETFKYTSGLDLVDLYPSFNKFLGEITGLRRHLEKVHHVLDSTLNEIFEEHEDKYNSRRSDEAVADEDLVDVLLRLNRSGELDASVKMENIKGVVVDLILGGTETTSAILEWTMSELIRHPEVMRKAQSEVRNAFRGKTEIHEEDVTDLPYLNMVVKESLRLRSPAPFLVPRHVSETIEFGGYTIPAGTRVLINAWAIMRDPTYWKDSETFNPERVKTAEQDFNASRFQYLPYGGGRRICPGINFGMASIEIILVNLLYHFDWELPGGMRAEDLDMEETMGLALTRKNPLYVVATPHHNKII</sequence>
<dbReference type="GO" id="GO:0016705">
    <property type="term" value="F:oxidoreductase activity, acting on paired donors, with incorporation or reduction of molecular oxygen"/>
    <property type="evidence" value="ECO:0007669"/>
    <property type="project" value="InterPro"/>
</dbReference>
<dbReference type="FunFam" id="1.10.630.10:FF:000043">
    <property type="entry name" value="Cytochrome P450 99A2"/>
    <property type="match status" value="1"/>
</dbReference>
<dbReference type="PANTHER" id="PTHR47955:SF8">
    <property type="entry name" value="CYTOCHROME P450 71D11-LIKE"/>
    <property type="match status" value="1"/>
</dbReference>
<evidence type="ECO:0000313" key="8">
    <source>
        <dbReference type="EMBL" id="KAK8942334.1"/>
    </source>
</evidence>
<keyword evidence="2 7" id="KW-0349">Heme</keyword>
<evidence type="ECO:0000256" key="4">
    <source>
        <dbReference type="ARBA" id="ARBA00023002"/>
    </source>
</evidence>
<dbReference type="PANTHER" id="PTHR47955">
    <property type="entry name" value="CYTOCHROME P450 FAMILY 71 PROTEIN"/>
    <property type="match status" value="1"/>
</dbReference>
<dbReference type="Proteomes" id="UP001418222">
    <property type="component" value="Unassembled WGS sequence"/>
</dbReference>
<proteinExistence type="inferred from homology"/>
<comment type="similarity">
    <text evidence="1">Belongs to the cytochrome P450 family.</text>
</comment>
<keyword evidence="5 7" id="KW-0408">Iron</keyword>
<evidence type="ECO:0000256" key="3">
    <source>
        <dbReference type="ARBA" id="ARBA00022723"/>
    </source>
</evidence>
<dbReference type="AlphaFoldDB" id="A0AAP0BJH6"/>
<keyword evidence="3 7" id="KW-0479">Metal-binding</keyword>
<evidence type="ECO:0000256" key="6">
    <source>
        <dbReference type="ARBA" id="ARBA00023033"/>
    </source>
</evidence>
<dbReference type="InterPro" id="IPR001128">
    <property type="entry name" value="Cyt_P450"/>
</dbReference>
<dbReference type="PRINTS" id="PR00463">
    <property type="entry name" value="EP450I"/>
</dbReference>
<evidence type="ECO:0000256" key="5">
    <source>
        <dbReference type="ARBA" id="ARBA00023004"/>
    </source>
</evidence>
<accession>A0AAP0BJH6</accession>
<dbReference type="InterPro" id="IPR002401">
    <property type="entry name" value="Cyt_P450_E_grp-I"/>
</dbReference>
<reference evidence="8 9" key="1">
    <citation type="journal article" date="2022" name="Nat. Plants">
        <title>Genomes of leafy and leafless Platanthera orchids illuminate the evolution of mycoheterotrophy.</title>
        <authorList>
            <person name="Li M.H."/>
            <person name="Liu K.W."/>
            <person name="Li Z."/>
            <person name="Lu H.C."/>
            <person name="Ye Q.L."/>
            <person name="Zhang D."/>
            <person name="Wang J.Y."/>
            <person name="Li Y.F."/>
            <person name="Zhong Z.M."/>
            <person name="Liu X."/>
            <person name="Yu X."/>
            <person name="Liu D.K."/>
            <person name="Tu X.D."/>
            <person name="Liu B."/>
            <person name="Hao Y."/>
            <person name="Liao X.Y."/>
            <person name="Jiang Y.T."/>
            <person name="Sun W.H."/>
            <person name="Chen J."/>
            <person name="Chen Y.Q."/>
            <person name="Ai Y."/>
            <person name="Zhai J.W."/>
            <person name="Wu S.S."/>
            <person name="Zhou Z."/>
            <person name="Hsiao Y.Y."/>
            <person name="Wu W.L."/>
            <person name="Chen Y.Y."/>
            <person name="Lin Y.F."/>
            <person name="Hsu J.L."/>
            <person name="Li C.Y."/>
            <person name="Wang Z.W."/>
            <person name="Zhao X."/>
            <person name="Zhong W.Y."/>
            <person name="Ma X.K."/>
            <person name="Ma L."/>
            <person name="Huang J."/>
            <person name="Chen G.Z."/>
            <person name="Huang M.Z."/>
            <person name="Huang L."/>
            <person name="Peng D.H."/>
            <person name="Luo Y.B."/>
            <person name="Zou S.Q."/>
            <person name="Chen S.P."/>
            <person name="Lan S."/>
            <person name="Tsai W.C."/>
            <person name="Van de Peer Y."/>
            <person name="Liu Z.J."/>
        </authorList>
    </citation>
    <scope>NUCLEOTIDE SEQUENCE [LARGE SCALE GENOMIC DNA]</scope>
    <source>
        <strain evidence="8">Lor287</strain>
    </source>
</reference>
<dbReference type="PRINTS" id="PR00385">
    <property type="entry name" value="P450"/>
</dbReference>
<organism evidence="8 9">
    <name type="scientific">Platanthera zijinensis</name>
    <dbReference type="NCBI Taxonomy" id="2320716"/>
    <lineage>
        <taxon>Eukaryota</taxon>
        <taxon>Viridiplantae</taxon>
        <taxon>Streptophyta</taxon>
        <taxon>Embryophyta</taxon>
        <taxon>Tracheophyta</taxon>
        <taxon>Spermatophyta</taxon>
        <taxon>Magnoliopsida</taxon>
        <taxon>Liliopsida</taxon>
        <taxon>Asparagales</taxon>
        <taxon>Orchidaceae</taxon>
        <taxon>Orchidoideae</taxon>
        <taxon>Orchideae</taxon>
        <taxon>Orchidinae</taxon>
        <taxon>Platanthera</taxon>
    </lineage>
</organism>
<name>A0AAP0BJH6_9ASPA</name>
<dbReference type="Pfam" id="PF00067">
    <property type="entry name" value="p450"/>
    <property type="match status" value="1"/>
</dbReference>
<dbReference type="GO" id="GO:0005506">
    <property type="term" value="F:iron ion binding"/>
    <property type="evidence" value="ECO:0007669"/>
    <property type="project" value="InterPro"/>
</dbReference>
<evidence type="ECO:0000256" key="7">
    <source>
        <dbReference type="PIRSR" id="PIRSR602401-1"/>
    </source>
</evidence>
<evidence type="ECO:0000313" key="9">
    <source>
        <dbReference type="Proteomes" id="UP001418222"/>
    </source>
</evidence>
<comment type="caution">
    <text evidence="8">The sequence shown here is derived from an EMBL/GenBank/DDBJ whole genome shotgun (WGS) entry which is preliminary data.</text>
</comment>
<evidence type="ECO:0000256" key="2">
    <source>
        <dbReference type="ARBA" id="ARBA00022617"/>
    </source>
</evidence>
<keyword evidence="6" id="KW-0503">Monooxygenase</keyword>
<gene>
    <name evidence="8" type="primary">CYP71D7</name>
    <name evidence="8" type="ORF">KSP39_PZI009327</name>
</gene>
<dbReference type="GO" id="GO:0020037">
    <property type="term" value="F:heme binding"/>
    <property type="evidence" value="ECO:0007669"/>
    <property type="project" value="InterPro"/>
</dbReference>
<keyword evidence="9" id="KW-1185">Reference proteome</keyword>
<dbReference type="CDD" id="cd11072">
    <property type="entry name" value="CYP71-like"/>
    <property type="match status" value="1"/>
</dbReference>
<dbReference type="EMBL" id="JBBWWQ010000007">
    <property type="protein sequence ID" value="KAK8942334.1"/>
    <property type="molecule type" value="Genomic_DNA"/>
</dbReference>
<dbReference type="InterPro" id="IPR036396">
    <property type="entry name" value="Cyt_P450_sf"/>
</dbReference>
<comment type="cofactor">
    <cofactor evidence="7">
        <name>heme</name>
        <dbReference type="ChEBI" id="CHEBI:30413"/>
    </cofactor>
</comment>
<keyword evidence="4" id="KW-0560">Oxidoreductase</keyword>
<dbReference type="SUPFAM" id="SSF48264">
    <property type="entry name" value="Cytochrome P450"/>
    <property type="match status" value="1"/>
</dbReference>
<feature type="binding site" description="axial binding residue" evidence="7">
    <location>
        <position position="446"/>
    </location>
    <ligand>
        <name>heme</name>
        <dbReference type="ChEBI" id="CHEBI:30413"/>
    </ligand>
    <ligandPart>
        <name>Fe</name>
        <dbReference type="ChEBI" id="CHEBI:18248"/>
    </ligandPart>
</feature>
<protein>
    <submittedName>
        <fullName evidence="8">Cytochrome P450 71D7</fullName>
    </submittedName>
</protein>